<dbReference type="EMBL" id="UZAF01016256">
    <property type="protein sequence ID" value="VDO24088.1"/>
    <property type="molecule type" value="Genomic_DNA"/>
</dbReference>
<sequence length="43" mass="4780">MRMVFDGKARRETTPTETIAFSITTAIVSEKPQGKESIGPIRK</sequence>
<evidence type="ECO:0000313" key="2">
    <source>
        <dbReference type="Proteomes" id="UP000268014"/>
    </source>
</evidence>
<dbReference type="Proteomes" id="UP000268014">
    <property type="component" value="Unassembled WGS sequence"/>
</dbReference>
<organism evidence="3">
    <name type="scientific">Haemonchus placei</name>
    <name type="common">Barber's pole worm</name>
    <dbReference type="NCBI Taxonomy" id="6290"/>
    <lineage>
        <taxon>Eukaryota</taxon>
        <taxon>Metazoa</taxon>
        <taxon>Ecdysozoa</taxon>
        <taxon>Nematoda</taxon>
        <taxon>Chromadorea</taxon>
        <taxon>Rhabditida</taxon>
        <taxon>Rhabditina</taxon>
        <taxon>Rhabditomorpha</taxon>
        <taxon>Strongyloidea</taxon>
        <taxon>Trichostrongylidae</taxon>
        <taxon>Haemonchus</taxon>
    </lineage>
</organism>
<accession>A0A0N4W4K4</accession>
<dbReference type="WBParaSite" id="HPLM_0000482701-mRNA-1">
    <property type="protein sequence ID" value="HPLM_0000482701-mRNA-1"/>
    <property type="gene ID" value="HPLM_0000482701"/>
</dbReference>
<protein>
    <submittedName>
        <fullName evidence="3">Transposase</fullName>
    </submittedName>
</protein>
<proteinExistence type="predicted"/>
<name>A0A0N4W4K4_HAEPC</name>
<gene>
    <name evidence="1" type="ORF">HPLM_LOCUS4819</name>
</gene>
<evidence type="ECO:0000313" key="1">
    <source>
        <dbReference type="EMBL" id="VDO24088.1"/>
    </source>
</evidence>
<evidence type="ECO:0000313" key="3">
    <source>
        <dbReference type="WBParaSite" id="HPLM_0000482701-mRNA-1"/>
    </source>
</evidence>
<reference evidence="3" key="1">
    <citation type="submission" date="2017-02" db="UniProtKB">
        <authorList>
            <consortium name="WormBaseParasite"/>
        </authorList>
    </citation>
    <scope>IDENTIFICATION</scope>
</reference>
<dbReference type="AlphaFoldDB" id="A0A0N4W4K4"/>
<keyword evidence="2" id="KW-1185">Reference proteome</keyword>
<reference evidence="1 2" key="2">
    <citation type="submission" date="2018-11" db="EMBL/GenBank/DDBJ databases">
        <authorList>
            <consortium name="Pathogen Informatics"/>
        </authorList>
    </citation>
    <scope>NUCLEOTIDE SEQUENCE [LARGE SCALE GENOMIC DNA]</scope>
    <source>
        <strain evidence="1 2">MHpl1</strain>
    </source>
</reference>